<keyword evidence="6" id="KW-1185">Reference proteome</keyword>
<dbReference type="InterPro" id="IPR036237">
    <property type="entry name" value="Xyl_isomerase-like_sf"/>
</dbReference>
<feature type="active site" description="Proton donor/acceptor" evidence="3">
    <location>
        <position position="239"/>
    </location>
</feature>
<dbReference type="Gene3D" id="3.20.20.150">
    <property type="entry name" value="Divalent-metal-dependent TIM barrel enzymes"/>
    <property type="match status" value="1"/>
</dbReference>
<protein>
    <submittedName>
        <fullName evidence="5">Hydroxypyruvate isomerase</fullName>
    </submittedName>
</protein>
<evidence type="ECO:0000313" key="6">
    <source>
        <dbReference type="Proteomes" id="UP000245765"/>
    </source>
</evidence>
<organism evidence="5 6">
    <name type="scientific">Falsiroseomonas bella</name>
    <dbReference type="NCBI Taxonomy" id="2184016"/>
    <lineage>
        <taxon>Bacteria</taxon>
        <taxon>Pseudomonadati</taxon>
        <taxon>Pseudomonadota</taxon>
        <taxon>Alphaproteobacteria</taxon>
        <taxon>Acetobacterales</taxon>
        <taxon>Roseomonadaceae</taxon>
        <taxon>Falsiroseomonas</taxon>
    </lineage>
</organism>
<accession>A0A317F8W1</accession>
<reference evidence="6" key="1">
    <citation type="submission" date="2018-05" db="EMBL/GenBank/DDBJ databases">
        <authorList>
            <person name="Du Z."/>
            <person name="Wang X."/>
        </authorList>
    </citation>
    <scope>NUCLEOTIDE SEQUENCE [LARGE SCALE GENOMIC DNA]</scope>
    <source>
        <strain evidence="6">CQN31</strain>
    </source>
</reference>
<comment type="similarity">
    <text evidence="2">Belongs to the hyi family.</text>
</comment>
<dbReference type="Proteomes" id="UP000245765">
    <property type="component" value="Unassembled WGS sequence"/>
</dbReference>
<evidence type="ECO:0000256" key="2">
    <source>
        <dbReference type="PIRNR" id="PIRNR006241"/>
    </source>
</evidence>
<dbReference type="SUPFAM" id="SSF51658">
    <property type="entry name" value="Xylose isomerase-like"/>
    <property type="match status" value="1"/>
</dbReference>
<dbReference type="PANTHER" id="PTHR43489:SF6">
    <property type="entry name" value="HYDROXYPYRUVATE ISOMERASE-RELATED"/>
    <property type="match status" value="1"/>
</dbReference>
<dbReference type="EMBL" id="QGNA01000004">
    <property type="protein sequence ID" value="PWS35580.1"/>
    <property type="molecule type" value="Genomic_DNA"/>
</dbReference>
<evidence type="ECO:0000313" key="5">
    <source>
        <dbReference type="EMBL" id="PWS35580.1"/>
    </source>
</evidence>
<dbReference type="InterPro" id="IPR013022">
    <property type="entry name" value="Xyl_isomerase-like_TIM-brl"/>
</dbReference>
<sequence length="275" mass="28931">MRIAANISLLFADLPLPARFAAAAGAGFEGVEIQFPYDHDASTLAQAAQAAGMPVVLINIPAGDIAGGDVGLGALPDRRAEFRAAVQRCIPYARALGVQRVNILSGRPGAQADRAVCHATLVENLRHAAEAFAPFGIRVLVEPVNPFDVPGFFLDSLDAALRVLDDAAHPNAGLQFDLYHMARTEPDLPAAIARAGARIAHVQFADTPGRHEPFSGAIDFAAAVAALDRAGYADWFAAEYRPLGATADGIGWLGQLRDLLAPLTHRPTPSALNPP</sequence>
<keyword evidence="5" id="KW-0670">Pyruvate</keyword>
<comment type="caution">
    <text evidence="5">The sequence shown here is derived from an EMBL/GenBank/DDBJ whole genome shotgun (WGS) entry which is preliminary data.</text>
</comment>
<dbReference type="GO" id="GO:0008903">
    <property type="term" value="F:hydroxypyruvate isomerase activity"/>
    <property type="evidence" value="ECO:0007669"/>
    <property type="project" value="TreeGrafter"/>
</dbReference>
<dbReference type="RefSeq" id="WP_109871946.1">
    <property type="nucleotide sequence ID" value="NZ_QGNA01000004.1"/>
</dbReference>
<evidence type="ECO:0000256" key="1">
    <source>
        <dbReference type="ARBA" id="ARBA00023235"/>
    </source>
</evidence>
<gene>
    <name evidence="5" type="ORF">DFH01_18465</name>
</gene>
<proteinExistence type="inferred from homology"/>
<dbReference type="OrthoDB" id="2555274at2"/>
<dbReference type="InterPro" id="IPR050417">
    <property type="entry name" value="Sugar_Epim/Isomerase"/>
</dbReference>
<evidence type="ECO:0000259" key="4">
    <source>
        <dbReference type="Pfam" id="PF01261"/>
    </source>
</evidence>
<keyword evidence="1 2" id="KW-0413">Isomerase</keyword>
<dbReference type="GO" id="GO:0046487">
    <property type="term" value="P:glyoxylate metabolic process"/>
    <property type="evidence" value="ECO:0007669"/>
    <property type="project" value="TreeGrafter"/>
</dbReference>
<dbReference type="Pfam" id="PF01261">
    <property type="entry name" value="AP_endonuc_2"/>
    <property type="match status" value="1"/>
</dbReference>
<dbReference type="AlphaFoldDB" id="A0A317F8W1"/>
<evidence type="ECO:0000256" key="3">
    <source>
        <dbReference type="PIRSR" id="PIRSR006241-50"/>
    </source>
</evidence>
<dbReference type="PANTHER" id="PTHR43489">
    <property type="entry name" value="ISOMERASE"/>
    <property type="match status" value="1"/>
</dbReference>
<name>A0A317F8W1_9PROT</name>
<feature type="active site" description="Proton donor/acceptor" evidence="3">
    <location>
        <position position="142"/>
    </location>
</feature>
<dbReference type="InterPro" id="IPR026040">
    <property type="entry name" value="HyI-like"/>
</dbReference>
<dbReference type="PIRSF" id="PIRSF006241">
    <property type="entry name" value="HyI"/>
    <property type="match status" value="1"/>
</dbReference>
<feature type="domain" description="Xylose isomerase-like TIM barrel" evidence="4">
    <location>
        <begin position="20"/>
        <end position="254"/>
    </location>
</feature>